<dbReference type="AlphaFoldDB" id="A0A081XSV9"/>
<evidence type="ECO:0008006" key="3">
    <source>
        <dbReference type="Google" id="ProtNLM"/>
    </source>
</evidence>
<gene>
    <name evidence="1" type="ORF">BU52_12660</name>
</gene>
<name>A0A081XSV9_STRTO</name>
<comment type="caution">
    <text evidence="1">The sequence shown here is derived from an EMBL/GenBank/DDBJ whole genome shotgun (WGS) entry which is preliminary data.</text>
</comment>
<sequence length="320" mass="35832">MNHLDVVRLLGFDAPARPEDEYGRVVPADFELLVQATPAGVFAGSVLLERPGALPVRSLEEFTRPTSMRIGDMELSLRSRDQRLWLPLHPEPGGMVPWGRSATDGVLLWDTTADDTADWTTVVTDDDFQLWLDLPFSAPEFVGRALLERPEGLPAFETIEEYEAGSFWKVADDMRATATVLSNPDIGAVEELVARIRNIGVPGIRQYARELVDRAAENTKKPDLVFPEDYLTVMREFPGGVIAGMRVFPVTRAAWLTEDPVFLQWGELEGKAFGWLALTSDPQEWRVAYIEPGGTSLTHLEDQTFASFLRRRLRGDNSLF</sequence>
<dbReference type="Proteomes" id="UP000028341">
    <property type="component" value="Unassembled WGS sequence"/>
</dbReference>
<evidence type="ECO:0000313" key="2">
    <source>
        <dbReference type="Proteomes" id="UP000028341"/>
    </source>
</evidence>
<dbReference type="eggNOG" id="ENOG5031WE2">
    <property type="taxonomic scope" value="Bacteria"/>
</dbReference>
<dbReference type="EMBL" id="JFCB01000009">
    <property type="protein sequence ID" value="KES06632.1"/>
    <property type="molecule type" value="Genomic_DNA"/>
</dbReference>
<accession>A0A081XSV9</accession>
<keyword evidence="2" id="KW-1185">Reference proteome</keyword>
<organism evidence="1 2">
    <name type="scientific">Streptomyces toyocaensis</name>
    <dbReference type="NCBI Taxonomy" id="55952"/>
    <lineage>
        <taxon>Bacteria</taxon>
        <taxon>Bacillati</taxon>
        <taxon>Actinomycetota</taxon>
        <taxon>Actinomycetes</taxon>
        <taxon>Kitasatosporales</taxon>
        <taxon>Streptomycetaceae</taxon>
        <taxon>Streptomyces</taxon>
    </lineage>
</organism>
<dbReference type="OrthoDB" id="5572373at2"/>
<evidence type="ECO:0000313" key="1">
    <source>
        <dbReference type="EMBL" id="KES06632.1"/>
    </source>
</evidence>
<protein>
    <recommendedName>
        <fullName evidence="3">Knr4/Smi1-like domain-containing protein</fullName>
    </recommendedName>
</protein>
<reference evidence="1 2" key="1">
    <citation type="submission" date="2014-02" db="EMBL/GenBank/DDBJ databases">
        <title>The genome announcement of Streptomyces toyocaensis NRRL15009.</title>
        <authorList>
            <person name="Hong H.-J."/>
            <person name="Kwun M.J."/>
        </authorList>
    </citation>
    <scope>NUCLEOTIDE SEQUENCE [LARGE SCALE GENOMIC DNA]</scope>
    <source>
        <strain evidence="1 2">NRRL 15009</strain>
    </source>
</reference>
<proteinExistence type="predicted"/>
<dbReference type="RefSeq" id="WP_037932588.1">
    <property type="nucleotide sequence ID" value="NZ_JBFADL010000011.1"/>
</dbReference>